<sequence>MNEQDTERNSVSEPELEDRLEWVAVAEDAGERIDKFITEAMEEEISRTQVQQWIKDGCVTVNGQSVKPNYKLNDSDRLELVIPEPETLDITPEPIPLNIVYEDSDVIVVNKPRGLVVHPAPGHYSGTLVNGLMYHCNDLSGINGVMRPGIVHRIDKDTSGLLMAAKNDLAHASLTEQLKAHSVNRKYIALVHGNVPHDNGTVDAPIGRDPKDRKLYTVTERNSKHAVTHFVVLERLGDYTLMELKLETGRTHQIRVHMKFIGHPLVGDPAYGLTRERGITMKGQALHAAVLGFEHPRTGEILQFEAALPEDMTKLLEALKTR</sequence>
<dbReference type="InterPro" id="IPR006145">
    <property type="entry name" value="PsdUridine_synth_RsuA/RluA"/>
</dbReference>
<dbReference type="InterPro" id="IPR050188">
    <property type="entry name" value="RluA_PseudoU_synthase"/>
</dbReference>
<comment type="function">
    <text evidence="5">Responsible for synthesis of pseudouridine from uracil.</text>
</comment>
<evidence type="ECO:0000256" key="2">
    <source>
        <dbReference type="ARBA" id="ARBA00010876"/>
    </source>
</evidence>
<dbReference type="Pfam" id="PF00849">
    <property type="entry name" value="PseudoU_synth_2"/>
    <property type="match status" value="1"/>
</dbReference>
<evidence type="ECO:0000259" key="6">
    <source>
        <dbReference type="SMART" id="SM00363"/>
    </source>
</evidence>
<dbReference type="PROSITE" id="PS50889">
    <property type="entry name" value="S4"/>
    <property type="match status" value="1"/>
</dbReference>
<comment type="catalytic activity">
    <reaction evidence="1 5">
        <text>a uridine in RNA = a pseudouridine in RNA</text>
        <dbReference type="Rhea" id="RHEA:48348"/>
        <dbReference type="Rhea" id="RHEA-COMP:12068"/>
        <dbReference type="Rhea" id="RHEA-COMP:12069"/>
        <dbReference type="ChEBI" id="CHEBI:65314"/>
        <dbReference type="ChEBI" id="CHEBI:65315"/>
    </reaction>
</comment>
<evidence type="ECO:0000256" key="1">
    <source>
        <dbReference type="ARBA" id="ARBA00000073"/>
    </source>
</evidence>
<dbReference type="SMART" id="SM00363">
    <property type="entry name" value="S4"/>
    <property type="match status" value="1"/>
</dbReference>
<organism evidence="7 8">
    <name type="scientific">Paenibacillus gyeongsangnamensis</name>
    <dbReference type="NCBI Taxonomy" id="3388067"/>
    <lineage>
        <taxon>Bacteria</taxon>
        <taxon>Bacillati</taxon>
        <taxon>Bacillota</taxon>
        <taxon>Bacilli</taxon>
        <taxon>Bacillales</taxon>
        <taxon>Paenibacillaceae</taxon>
        <taxon>Paenibacillus</taxon>
    </lineage>
</organism>
<dbReference type="SUPFAM" id="SSF55120">
    <property type="entry name" value="Pseudouridine synthase"/>
    <property type="match status" value="1"/>
</dbReference>
<dbReference type="InterPro" id="IPR006225">
    <property type="entry name" value="PsdUridine_synth_RluC/D"/>
</dbReference>
<dbReference type="Gene3D" id="3.10.290.10">
    <property type="entry name" value="RNA-binding S4 domain"/>
    <property type="match status" value="1"/>
</dbReference>
<dbReference type="InterPro" id="IPR020103">
    <property type="entry name" value="PsdUridine_synth_cat_dom_sf"/>
</dbReference>
<dbReference type="EMBL" id="JAQAGZ010000001">
    <property type="protein sequence ID" value="MCZ8511254.1"/>
    <property type="molecule type" value="Genomic_DNA"/>
</dbReference>
<dbReference type="Pfam" id="PF01479">
    <property type="entry name" value="S4"/>
    <property type="match status" value="1"/>
</dbReference>
<proteinExistence type="inferred from homology"/>
<name>A0ABT4Q308_9BACL</name>
<dbReference type="EC" id="5.4.99.-" evidence="5"/>
<dbReference type="Proteomes" id="UP001527882">
    <property type="component" value="Unassembled WGS sequence"/>
</dbReference>
<dbReference type="PANTHER" id="PTHR21600:SF44">
    <property type="entry name" value="RIBOSOMAL LARGE SUBUNIT PSEUDOURIDINE SYNTHASE D"/>
    <property type="match status" value="1"/>
</dbReference>
<keyword evidence="8" id="KW-1185">Reference proteome</keyword>
<dbReference type="SUPFAM" id="SSF55174">
    <property type="entry name" value="Alpha-L RNA-binding motif"/>
    <property type="match status" value="1"/>
</dbReference>
<comment type="caution">
    <text evidence="7">The sequence shown here is derived from an EMBL/GenBank/DDBJ whole genome shotgun (WGS) entry which is preliminary data.</text>
</comment>
<evidence type="ECO:0000313" key="8">
    <source>
        <dbReference type="Proteomes" id="UP001527882"/>
    </source>
</evidence>
<dbReference type="RefSeq" id="WP_269879619.1">
    <property type="nucleotide sequence ID" value="NZ_JAQAGZ010000001.1"/>
</dbReference>
<dbReference type="CDD" id="cd02869">
    <property type="entry name" value="PseudoU_synth_RluA_like"/>
    <property type="match status" value="1"/>
</dbReference>
<protein>
    <recommendedName>
        <fullName evidence="5">Pseudouridine synthase</fullName>
        <ecNumber evidence="5">5.4.99.-</ecNumber>
    </recommendedName>
</protein>
<evidence type="ECO:0000256" key="5">
    <source>
        <dbReference type="RuleBase" id="RU362028"/>
    </source>
</evidence>
<reference evidence="7 8" key="1">
    <citation type="submission" date="2022-12" db="EMBL/GenBank/DDBJ databases">
        <title>Draft genome sequence of Paenibacillus sp. dW9.</title>
        <authorList>
            <person name="Choi E.-W."/>
            <person name="Kim D.-U."/>
        </authorList>
    </citation>
    <scope>NUCLEOTIDE SEQUENCE [LARGE SCALE GENOMIC DNA]</scope>
    <source>
        <strain evidence="8">dW9</strain>
    </source>
</reference>
<gene>
    <name evidence="7" type="ORF">O9H85_02115</name>
</gene>
<accession>A0ABT4Q308</accession>
<evidence type="ECO:0000256" key="4">
    <source>
        <dbReference type="PROSITE-ProRule" id="PRU00182"/>
    </source>
</evidence>
<dbReference type="PROSITE" id="PS01129">
    <property type="entry name" value="PSI_RLU"/>
    <property type="match status" value="1"/>
</dbReference>
<feature type="domain" description="RNA-binding S4" evidence="6">
    <location>
        <begin position="31"/>
        <end position="96"/>
    </location>
</feature>
<dbReference type="InterPro" id="IPR002942">
    <property type="entry name" value="S4_RNA-bd"/>
</dbReference>
<dbReference type="Gene3D" id="3.30.2350.10">
    <property type="entry name" value="Pseudouridine synthase"/>
    <property type="match status" value="1"/>
</dbReference>
<dbReference type="NCBIfam" id="TIGR00005">
    <property type="entry name" value="rluA_subfam"/>
    <property type="match status" value="1"/>
</dbReference>
<dbReference type="InterPro" id="IPR006224">
    <property type="entry name" value="PsdUridine_synth_RluA-like_CS"/>
</dbReference>
<dbReference type="PANTHER" id="PTHR21600">
    <property type="entry name" value="MITOCHONDRIAL RNA PSEUDOURIDINE SYNTHASE"/>
    <property type="match status" value="1"/>
</dbReference>
<evidence type="ECO:0000256" key="3">
    <source>
        <dbReference type="ARBA" id="ARBA00023235"/>
    </source>
</evidence>
<keyword evidence="3 5" id="KW-0413">Isomerase</keyword>
<dbReference type="InterPro" id="IPR036986">
    <property type="entry name" value="S4_RNA-bd_sf"/>
</dbReference>
<keyword evidence="4" id="KW-0694">RNA-binding</keyword>
<dbReference type="CDD" id="cd00165">
    <property type="entry name" value="S4"/>
    <property type="match status" value="1"/>
</dbReference>
<comment type="similarity">
    <text evidence="2 5">Belongs to the pseudouridine synthase RluA family.</text>
</comment>
<evidence type="ECO:0000313" key="7">
    <source>
        <dbReference type="EMBL" id="MCZ8511254.1"/>
    </source>
</evidence>